<name>A0A7I4XT32_HAECO</name>
<keyword evidence="1" id="KW-1185">Reference proteome</keyword>
<organism evidence="1 2">
    <name type="scientific">Haemonchus contortus</name>
    <name type="common">Barber pole worm</name>
    <dbReference type="NCBI Taxonomy" id="6289"/>
    <lineage>
        <taxon>Eukaryota</taxon>
        <taxon>Metazoa</taxon>
        <taxon>Ecdysozoa</taxon>
        <taxon>Nematoda</taxon>
        <taxon>Chromadorea</taxon>
        <taxon>Rhabditida</taxon>
        <taxon>Rhabditina</taxon>
        <taxon>Rhabditomorpha</taxon>
        <taxon>Strongyloidea</taxon>
        <taxon>Trichostrongylidae</taxon>
        <taxon>Haemonchus</taxon>
    </lineage>
</organism>
<dbReference type="OrthoDB" id="10605458at2759"/>
<dbReference type="WBParaSite" id="HCON_00007560-00001">
    <property type="protein sequence ID" value="HCON_00007560-00001"/>
    <property type="gene ID" value="HCON_00007560"/>
</dbReference>
<sequence>MRHVKITNPTDCTDPGAIAHQLRLPSHRFRDMVSPIHRCTIRSGIRDRLHCPSCMRSTSNHIHLTKVTFISIQLIYNDYTPSTCRFSDILYSRQSLQSPIQLVGDPIRDQDRLHRLRSSFNRLHRIRCNSVSVARNLSEPYLCEMVINVTHSTQHQKHRRQRGRWFWAADQRRPIQFRQRFGLRKKCLSSKEVDPVKDDAIGFF</sequence>
<evidence type="ECO:0000313" key="2">
    <source>
        <dbReference type="WBParaSite" id="HCON_00007560-00001"/>
    </source>
</evidence>
<evidence type="ECO:0000313" key="1">
    <source>
        <dbReference type="Proteomes" id="UP000025227"/>
    </source>
</evidence>
<dbReference type="AlphaFoldDB" id="A0A7I4XT32"/>
<reference evidence="2" key="1">
    <citation type="submission" date="2020-12" db="UniProtKB">
        <authorList>
            <consortium name="WormBaseParasite"/>
        </authorList>
    </citation>
    <scope>IDENTIFICATION</scope>
    <source>
        <strain evidence="2">MHco3</strain>
    </source>
</reference>
<protein>
    <submittedName>
        <fullName evidence="2">Uncharacterized protein</fullName>
    </submittedName>
</protein>
<dbReference type="Proteomes" id="UP000025227">
    <property type="component" value="Unplaced"/>
</dbReference>
<accession>A0A7I4XT32</accession>
<proteinExistence type="predicted"/>